<dbReference type="CDD" id="cd00143">
    <property type="entry name" value="PP2Cc"/>
    <property type="match status" value="1"/>
</dbReference>
<comment type="caution">
    <text evidence="6">The sequence shown here is derived from an EMBL/GenBank/DDBJ whole genome shotgun (WGS) entry which is preliminary data.</text>
</comment>
<dbReference type="InterPro" id="IPR015655">
    <property type="entry name" value="PP2C"/>
</dbReference>
<keyword evidence="7" id="KW-1185">Reference proteome</keyword>
<dbReference type="VEuPathDB" id="FungiDB:LCOR_00363.1"/>
<dbReference type="InterPro" id="IPR000222">
    <property type="entry name" value="PP2C_BS"/>
</dbReference>
<evidence type="ECO:0000256" key="4">
    <source>
        <dbReference type="RuleBase" id="RU003465"/>
    </source>
</evidence>
<dbReference type="SUPFAM" id="SSF81606">
    <property type="entry name" value="PP2C-like"/>
    <property type="match status" value="1"/>
</dbReference>
<dbReference type="InterPro" id="IPR036457">
    <property type="entry name" value="PPM-type-like_dom_sf"/>
</dbReference>
<gene>
    <name evidence="6" type="ORF">LCOR_00363.1</name>
</gene>
<keyword evidence="3 4" id="KW-0904">Protein phosphatase</keyword>
<evidence type="ECO:0000313" key="6">
    <source>
        <dbReference type="EMBL" id="CDH48587.1"/>
    </source>
</evidence>
<dbReference type="Gene3D" id="3.60.40.10">
    <property type="entry name" value="PPM-type phosphatase domain"/>
    <property type="match status" value="1"/>
</dbReference>
<evidence type="ECO:0000256" key="1">
    <source>
        <dbReference type="ARBA" id="ARBA00022723"/>
    </source>
</evidence>
<dbReference type="Pfam" id="PF00481">
    <property type="entry name" value="PP2C"/>
    <property type="match status" value="1"/>
</dbReference>
<dbReference type="PANTHER" id="PTHR13832">
    <property type="entry name" value="PROTEIN PHOSPHATASE 2C"/>
    <property type="match status" value="1"/>
</dbReference>
<accession>A0A068RG38</accession>
<dbReference type="GO" id="GO:0046872">
    <property type="term" value="F:metal ion binding"/>
    <property type="evidence" value="ECO:0007669"/>
    <property type="project" value="UniProtKB-KW"/>
</dbReference>
<proteinExistence type="inferred from homology"/>
<feature type="domain" description="PPM-type phosphatase" evidence="5">
    <location>
        <begin position="54"/>
        <end position="372"/>
    </location>
</feature>
<dbReference type="GO" id="GO:0004722">
    <property type="term" value="F:protein serine/threonine phosphatase activity"/>
    <property type="evidence" value="ECO:0007669"/>
    <property type="project" value="InterPro"/>
</dbReference>
<evidence type="ECO:0000256" key="2">
    <source>
        <dbReference type="ARBA" id="ARBA00022801"/>
    </source>
</evidence>
<keyword evidence="2 4" id="KW-0378">Hydrolase</keyword>
<keyword evidence="1" id="KW-0479">Metal-binding</keyword>
<name>A0A068RG38_9FUNG</name>
<dbReference type="STRING" id="1263082.A0A068RG38"/>
<dbReference type="OrthoDB" id="416093at2759"/>
<dbReference type="SMART" id="SM00332">
    <property type="entry name" value="PP2Cc"/>
    <property type="match status" value="1"/>
</dbReference>
<dbReference type="AlphaFoldDB" id="A0A068RG38"/>
<organism evidence="6 7">
    <name type="scientific">Lichtheimia corymbifera JMRC:FSU:9682</name>
    <dbReference type="NCBI Taxonomy" id="1263082"/>
    <lineage>
        <taxon>Eukaryota</taxon>
        <taxon>Fungi</taxon>
        <taxon>Fungi incertae sedis</taxon>
        <taxon>Mucoromycota</taxon>
        <taxon>Mucoromycotina</taxon>
        <taxon>Mucoromycetes</taxon>
        <taxon>Mucorales</taxon>
        <taxon>Lichtheimiaceae</taxon>
        <taxon>Lichtheimia</taxon>
    </lineage>
</organism>
<dbReference type="PANTHER" id="PTHR13832:SF589">
    <property type="entry name" value="[PYRUVATE DEHYDROGENASE [ACETYL-TRANSFERRING]]-PHOSPHATASE 2, MITOCHONDRIAL"/>
    <property type="match status" value="1"/>
</dbReference>
<protein>
    <submittedName>
        <fullName evidence="6">Protein serine threonine phosphatase 2c</fullName>
    </submittedName>
</protein>
<comment type="similarity">
    <text evidence="4">Belongs to the PP2C family.</text>
</comment>
<dbReference type="PROSITE" id="PS01032">
    <property type="entry name" value="PPM_1"/>
    <property type="match status" value="1"/>
</dbReference>
<dbReference type="Proteomes" id="UP000027586">
    <property type="component" value="Unassembled WGS sequence"/>
</dbReference>
<reference evidence="6" key="1">
    <citation type="submission" date="2013-08" db="EMBL/GenBank/DDBJ databases">
        <title>Gene expansion shapes genome architecture in the human pathogen Lichtheimia corymbifera: an evolutionary genomics analysis in the ancient terrestrial Mucorales (Mucoromycotina).</title>
        <authorList>
            <person name="Schwartze V.U."/>
            <person name="Winter S."/>
            <person name="Shelest E."/>
            <person name="Marcet-Houben M."/>
            <person name="Horn F."/>
            <person name="Wehner S."/>
            <person name="Hoffmann K."/>
            <person name="Riege K."/>
            <person name="Sammeth M."/>
            <person name="Nowrousian M."/>
            <person name="Valiante V."/>
            <person name="Linde J."/>
            <person name="Jacobsen I.D."/>
            <person name="Marz M."/>
            <person name="Brakhage A.A."/>
            <person name="Gabaldon T."/>
            <person name="Bocker S."/>
            <person name="Voigt K."/>
        </authorList>
    </citation>
    <scope>NUCLEOTIDE SEQUENCE [LARGE SCALE GENOMIC DNA]</scope>
    <source>
        <strain evidence="6">FSU 9682</strain>
    </source>
</reference>
<dbReference type="PROSITE" id="PS51746">
    <property type="entry name" value="PPM_2"/>
    <property type="match status" value="1"/>
</dbReference>
<evidence type="ECO:0000259" key="5">
    <source>
        <dbReference type="PROSITE" id="PS51746"/>
    </source>
</evidence>
<dbReference type="InterPro" id="IPR001932">
    <property type="entry name" value="PPM-type_phosphatase-like_dom"/>
</dbReference>
<evidence type="ECO:0000313" key="7">
    <source>
        <dbReference type="Proteomes" id="UP000027586"/>
    </source>
</evidence>
<evidence type="ECO:0000256" key="3">
    <source>
        <dbReference type="ARBA" id="ARBA00022912"/>
    </source>
</evidence>
<dbReference type="EMBL" id="CBTN010000001">
    <property type="protein sequence ID" value="CDH48587.1"/>
    <property type="molecule type" value="Genomic_DNA"/>
</dbReference>
<sequence>MVLCSLASRPPLCTFISKRLFSTSCPVASLDYYLTKPQGGEHLLRLNLNKSKQLLGITSSRGTRNHNEDRYRAVTLELLASSHMQAMRRDANRAYFGVFDGHGGPIVADWLAEQLHSRIETVSLNDLPRIMRSLRTYGGYFRRFKIPNPLNDLVDEDMKPKVDPDDLTLEQRLTLAFLQADAECLDLLKDDGPEGYHEGSTGSIAIIEPQDQRPFWESQAYDIIIGHVGDTRILLCDASSGEVVTLTTGDHHPGNPLEQDRLRKYAGFVTTDSWGDDRILGMLATSRAFGDAKLKRYGVSAEPDVVRYSIRKDNPAAFLVLVTDGLTSVMSEQEIVDIVKKGADPTMSTKKLVDIADQYGTEDNCTAMVVRLKDWGTRMHDLTADLREYRLANSSMSNRQSW</sequence>